<dbReference type="Proteomes" id="UP000075884">
    <property type="component" value="Unassembled WGS sequence"/>
</dbReference>
<proteinExistence type="predicted"/>
<evidence type="ECO:0000313" key="2">
    <source>
        <dbReference type="Proteomes" id="UP000075884"/>
    </source>
</evidence>
<accession>A0A182NH75</accession>
<sequence>MEPTPGGDGHFSSLDELQRKLNEDFAQTLGPMTSPQHIAATSTSSGAAAASSSGVSATIATTISTIVLQGGPLQLVVAILKFAMKITQYFPPESKSSKT</sequence>
<keyword evidence="2" id="KW-1185">Reference proteome</keyword>
<dbReference type="AlphaFoldDB" id="A0A182NH75"/>
<evidence type="ECO:0000313" key="1">
    <source>
        <dbReference type="EnsemblMetazoa" id="ADIR006998-PA"/>
    </source>
</evidence>
<reference evidence="2" key="1">
    <citation type="submission" date="2013-03" db="EMBL/GenBank/DDBJ databases">
        <title>The Genome Sequence of Anopheles dirus WRAIR2.</title>
        <authorList>
            <consortium name="The Broad Institute Genomics Platform"/>
            <person name="Neafsey D.E."/>
            <person name="Walton C."/>
            <person name="Walker B."/>
            <person name="Young S.K."/>
            <person name="Zeng Q."/>
            <person name="Gargeya S."/>
            <person name="Fitzgerald M."/>
            <person name="Haas B."/>
            <person name="Abouelleil A."/>
            <person name="Allen A.W."/>
            <person name="Alvarado L."/>
            <person name="Arachchi H.M."/>
            <person name="Berlin A.M."/>
            <person name="Chapman S.B."/>
            <person name="Gainer-Dewar J."/>
            <person name="Goldberg J."/>
            <person name="Griggs A."/>
            <person name="Gujja S."/>
            <person name="Hansen M."/>
            <person name="Howarth C."/>
            <person name="Imamovic A."/>
            <person name="Ireland A."/>
            <person name="Larimer J."/>
            <person name="McCowan C."/>
            <person name="Murphy C."/>
            <person name="Pearson M."/>
            <person name="Poon T.W."/>
            <person name="Priest M."/>
            <person name="Roberts A."/>
            <person name="Saif S."/>
            <person name="Shea T."/>
            <person name="Sisk P."/>
            <person name="Sykes S."/>
            <person name="Wortman J."/>
            <person name="Nusbaum C."/>
            <person name="Birren B."/>
        </authorList>
    </citation>
    <scope>NUCLEOTIDE SEQUENCE [LARGE SCALE GENOMIC DNA]</scope>
    <source>
        <strain evidence="2">WRAIR2</strain>
    </source>
</reference>
<organism evidence="1 2">
    <name type="scientific">Anopheles dirus</name>
    <dbReference type="NCBI Taxonomy" id="7168"/>
    <lineage>
        <taxon>Eukaryota</taxon>
        <taxon>Metazoa</taxon>
        <taxon>Ecdysozoa</taxon>
        <taxon>Arthropoda</taxon>
        <taxon>Hexapoda</taxon>
        <taxon>Insecta</taxon>
        <taxon>Pterygota</taxon>
        <taxon>Neoptera</taxon>
        <taxon>Endopterygota</taxon>
        <taxon>Diptera</taxon>
        <taxon>Nematocera</taxon>
        <taxon>Culicoidea</taxon>
        <taxon>Culicidae</taxon>
        <taxon>Anophelinae</taxon>
        <taxon>Anopheles</taxon>
    </lineage>
</organism>
<reference evidence="1" key="2">
    <citation type="submission" date="2020-05" db="UniProtKB">
        <authorList>
            <consortium name="EnsemblMetazoa"/>
        </authorList>
    </citation>
    <scope>IDENTIFICATION</scope>
    <source>
        <strain evidence="1">WRAIR2</strain>
    </source>
</reference>
<name>A0A182NH75_9DIPT</name>
<protein>
    <submittedName>
        <fullName evidence="1">Uncharacterized protein</fullName>
    </submittedName>
</protein>
<dbReference type="VEuPathDB" id="VectorBase:ADIR006998"/>
<dbReference type="EnsemblMetazoa" id="ADIR006998-RA">
    <property type="protein sequence ID" value="ADIR006998-PA"/>
    <property type="gene ID" value="ADIR006998"/>
</dbReference>